<comment type="caution">
    <text evidence="11">The sequence shown here is derived from an EMBL/GenBank/DDBJ whole genome shotgun (WGS) entry which is preliminary data.</text>
</comment>
<sequence>MSTGAGAGAATAAELLSMGILLDILDDEWMHDTLPDEDVPVPSEMAPRVEETEDPSTRREGGGGDLTGAGGHCDRHCWSGDDANNQLSLSAVGSAAASFLSSSSSDWIKRTNRWRETHGAISPWTASSETTTVATSHRSLPLPIMSCGSVRGRERELDQQELLPPWTRRAAY</sequence>
<evidence type="ECO:0000256" key="3">
    <source>
        <dbReference type="ARBA" id="ARBA00006940"/>
    </source>
</evidence>
<comment type="similarity">
    <text evidence="3">Belongs to the APC13 family.</text>
</comment>
<evidence type="ECO:0000256" key="10">
    <source>
        <dbReference type="SAM" id="MobiDB-lite"/>
    </source>
</evidence>
<keyword evidence="9" id="KW-0131">Cell cycle</keyword>
<keyword evidence="8" id="KW-0539">Nucleus</keyword>
<evidence type="ECO:0000313" key="12">
    <source>
        <dbReference type="Proteomes" id="UP000652761"/>
    </source>
</evidence>
<dbReference type="GO" id="GO:0070979">
    <property type="term" value="P:protein K11-linked ubiquitination"/>
    <property type="evidence" value="ECO:0007669"/>
    <property type="project" value="TreeGrafter"/>
</dbReference>
<reference evidence="11" key="1">
    <citation type="submission" date="2017-07" db="EMBL/GenBank/DDBJ databases">
        <title>Taro Niue Genome Assembly and Annotation.</title>
        <authorList>
            <person name="Atibalentja N."/>
            <person name="Keating K."/>
            <person name="Fields C.J."/>
        </authorList>
    </citation>
    <scope>NUCLEOTIDE SEQUENCE</scope>
    <source>
        <strain evidence="11">Niue_2</strain>
        <tissue evidence="11">Leaf</tissue>
    </source>
</reference>
<dbReference type="GO" id="GO:0005680">
    <property type="term" value="C:anaphase-promoting complex"/>
    <property type="evidence" value="ECO:0007669"/>
    <property type="project" value="InterPro"/>
</dbReference>
<evidence type="ECO:0000256" key="1">
    <source>
        <dbReference type="ARBA" id="ARBA00004123"/>
    </source>
</evidence>
<evidence type="ECO:0000256" key="2">
    <source>
        <dbReference type="ARBA" id="ARBA00004906"/>
    </source>
</evidence>
<comment type="pathway">
    <text evidence="2">Protein modification; protein ubiquitination.</text>
</comment>
<keyword evidence="6" id="KW-0498">Mitosis</keyword>
<keyword evidence="12" id="KW-1185">Reference proteome</keyword>
<evidence type="ECO:0000256" key="4">
    <source>
        <dbReference type="ARBA" id="ARBA00013935"/>
    </source>
</evidence>
<dbReference type="InterPro" id="IPR008401">
    <property type="entry name" value="Apc13"/>
</dbReference>
<dbReference type="GO" id="GO:0051301">
    <property type="term" value="P:cell division"/>
    <property type="evidence" value="ECO:0007669"/>
    <property type="project" value="UniProtKB-KW"/>
</dbReference>
<feature type="compositionally biased region" description="Basic and acidic residues" evidence="10">
    <location>
        <begin position="47"/>
        <end position="62"/>
    </location>
</feature>
<gene>
    <name evidence="11" type="ORF">Taro_056686</name>
</gene>
<dbReference type="OrthoDB" id="25675at2759"/>
<evidence type="ECO:0000313" key="11">
    <source>
        <dbReference type="EMBL" id="MQM23619.1"/>
    </source>
</evidence>
<dbReference type="EMBL" id="NMUH01017094">
    <property type="protein sequence ID" value="MQM23619.1"/>
    <property type="molecule type" value="Genomic_DNA"/>
</dbReference>
<evidence type="ECO:0000256" key="7">
    <source>
        <dbReference type="ARBA" id="ARBA00022786"/>
    </source>
</evidence>
<evidence type="ECO:0000256" key="6">
    <source>
        <dbReference type="ARBA" id="ARBA00022776"/>
    </source>
</evidence>
<protein>
    <recommendedName>
        <fullName evidence="4">Anaphase-promoting complex subunit 13</fullName>
    </recommendedName>
</protein>
<dbReference type="Proteomes" id="UP000652761">
    <property type="component" value="Unassembled WGS sequence"/>
</dbReference>
<keyword evidence="7" id="KW-0833">Ubl conjugation pathway</keyword>
<feature type="region of interest" description="Disordered" evidence="10">
    <location>
        <begin position="33"/>
        <end position="68"/>
    </location>
</feature>
<evidence type="ECO:0000256" key="8">
    <source>
        <dbReference type="ARBA" id="ARBA00023242"/>
    </source>
</evidence>
<dbReference type="PANTHER" id="PTHR28672:SF1">
    <property type="entry name" value="ANAPHASE-PROMOTING COMPLEX SUBUNIT 13"/>
    <property type="match status" value="1"/>
</dbReference>
<accession>A0A843XUM8</accession>
<organism evidence="11 12">
    <name type="scientific">Colocasia esculenta</name>
    <name type="common">Wild taro</name>
    <name type="synonym">Arum esculentum</name>
    <dbReference type="NCBI Taxonomy" id="4460"/>
    <lineage>
        <taxon>Eukaryota</taxon>
        <taxon>Viridiplantae</taxon>
        <taxon>Streptophyta</taxon>
        <taxon>Embryophyta</taxon>
        <taxon>Tracheophyta</taxon>
        <taxon>Spermatophyta</taxon>
        <taxon>Magnoliopsida</taxon>
        <taxon>Liliopsida</taxon>
        <taxon>Araceae</taxon>
        <taxon>Aroideae</taxon>
        <taxon>Colocasieae</taxon>
        <taxon>Colocasia</taxon>
    </lineage>
</organism>
<evidence type="ECO:0000256" key="5">
    <source>
        <dbReference type="ARBA" id="ARBA00022618"/>
    </source>
</evidence>
<proteinExistence type="inferred from homology"/>
<dbReference type="AlphaFoldDB" id="A0A843XUM8"/>
<comment type="subcellular location">
    <subcellularLocation>
        <location evidence="1">Nucleus</location>
    </subcellularLocation>
</comment>
<dbReference type="PANTHER" id="PTHR28672">
    <property type="entry name" value="ANAPHASE-PROMOTING COMPLEX SUBUNIT 13"/>
    <property type="match status" value="1"/>
</dbReference>
<name>A0A843XUM8_COLES</name>
<dbReference type="Pfam" id="PF05839">
    <property type="entry name" value="Apc13p"/>
    <property type="match status" value="1"/>
</dbReference>
<keyword evidence="5" id="KW-0132">Cell division</keyword>
<evidence type="ECO:0000256" key="9">
    <source>
        <dbReference type="ARBA" id="ARBA00023306"/>
    </source>
</evidence>